<protein>
    <submittedName>
        <fullName evidence="6">N-acetylneuraminate lyase</fullName>
    </submittedName>
</protein>
<feature type="binding site" evidence="5">
    <location>
        <position position="52"/>
    </location>
    <ligand>
        <name>pyruvate</name>
        <dbReference type="ChEBI" id="CHEBI:15361"/>
    </ligand>
</feature>
<keyword evidence="2" id="KW-0704">Schiff base</keyword>
<evidence type="ECO:0000256" key="1">
    <source>
        <dbReference type="ARBA" id="ARBA00023239"/>
    </source>
</evidence>
<dbReference type="AlphaFoldDB" id="A0A2V5KF04"/>
<keyword evidence="1 3" id="KW-0456">Lyase</keyword>
<dbReference type="SUPFAM" id="SSF51569">
    <property type="entry name" value="Aldolase"/>
    <property type="match status" value="1"/>
</dbReference>
<dbReference type="GO" id="GO:0019262">
    <property type="term" value="P:N-acetylneuraminate catabolic process"/>
    <property type="evidence" value="ECO:0007669"/>
    <property type="project" value="TreeGrafter"/>
</dbReference>
<reference evidence="6 7" key="1">
    <citation type="submission" date="2018-05" db="EMBL/GenBank/DDBJ databases">
        <title>Paenibacillus flagellatus sp. nov., isolated from selenium mineral soil.</title>
        <authorList>
            <person name="Dai X."/>
        </authorList>
    </citation>
    <scope>NUCLEOTIDE SEQUENCE [LARGE SCALE GENOMIC DNA]</scope>
    <source>
        <strain evidence="6 7">DXL2</strain>
    </source>
</reference>
<dbReference type="EMBL" id="QJVJ01000001">
    <property type="protein sequence ID" value="PYI56894.1"/>
    <property type="molecule type" value="Genomic_DNA"/>
</dbReference>
<name>A0A2V5KF04_9BACL</name>
<dbReference type="PIRSF" id="PIRSF001365">
    <property type="entry name" value="DHDPS"/>
    <property type="match status" value="1"/>
</dbReference>
<dbReference type="PANTHER" id="PTHR42849">
    <property type="entry name" value="N-ACETYLNEURAMINATE LYASE"/>
    <property type="match status" value="1"/>
</dbReference>
<dbReference type="PRINTS" id="PR00146">
    <property type="entry name" value="DHPICSNTHASE"/>
</dbReference>
<comment type="similarity">
    <text evidence="3">Belongs to the DapA family.</text>
</comment>
<dbReference type="InterPro" id="IPR002220">
    <property type="entry name" value="DapA-like"/>
</dbReference>
<sequence>MLQTDLSKFKGIIVAMNSCYDRNGRVDEGAVGELVAFLAKRGVKGVYVGGSTGEGMLQSVEERKRVLEAVMAAKPLDFTVIAHVGAITTRDSVELAEHAESVGADALSAIPPFYYRISEHGVEEHWASMMRASGLPFIIYHIPATTGFSLSKPLLQKMLAYPQTIGVKITTPSTYELQQFKALGGPDFLLFNGPDEQLLAGLSLGADAGIGGTYGMMPELFVAIYEAFRQGRMEEARTYQTWANDIIAELLDMPVYGAIKEIVKMRGVDCGQPRLPLEPVPADRLPAVRKLYEKMMSYVEACGAAV</sequence>
<dbReference type="Proteomes" id="UP000247476">
    <property type="component" value="Unassembled WGS sequence"/>
</dbReference>
<evidence type="ECO:0000256" key="4">
    <source>
        <dbReference type="PIRSR" id="PIRSR001365-1"/>
    </source>
</evidence>
<dbReference type="Gene3D" id="3.20.20.70">
    <property type="entry name" value="Aldolase class I"/>
    <property type="match status" value="1"/>
</dbReference>
<proteinExistence type="inferred from homology"/>
<dbReference type="InterPro" id="IPR013785">
    <property type="entry name" value="Aldolase_TIM"/>
</dbReference>
<evidence type="ECO:0000313" key="6">
    <source>
        <dbReference type="EMBL" id="PYI56894.1"/>
    </source>
</evidence>
<feature type="active site" description="Proton donor/acceptor" evidence="4">
    <location>
        <position position="140"/>
    </location>
</feature>
<organism evidence="6 7">
    <name type="scientific">Paenibacillus flagellatus</name>
    <dbReference type="NCBI Taxonomy" id="2211139"/>
    <lineage>
        <taxon>Bacteria</taxon>
        <taxon>Bacillati</taxon>
        <taxon>Bacillota</taxon>
        <taxon>Bacilli</taxon>
        <taxon>Bacillales</taxon>
        <taxon>Paenibacillaceae</taxon>
        <taxon>Paenibacillus</taxon>
    </lineage>
</organism>
<feature type="active site" description="Schiff-base intermediate with substrate" evidence="4">
    <location>
        <position position="168"/>
    </location>
</feature>
<dbReference type="GO" id="GO:0008747">
    <property type="term" value="F:N-acetylneuraminate lyase activity"/>
    <property type="evidence" value="ECO:0007669"/>
    <property type="project" value="TreeGrafter"/>
</dbReference>
<accession>A0A2V5KF04</accession>
<dbReference type="RefSeq" id="WP_110837935.1">
    <property type="nucleotide sequence ID" value="NZ_QJVJ01000001.1"/>
</dbReference>
<dbReference type="OrthoDB" id="9782828at2"/>
<feature type="binding site" evidence="5">
    <location>
        <position position="210"/>
    </location>
    <ligand>
        <name>pyruvate</name>
        <dbReference type="ChEBI" id="CHEBI:15361"/>
    </ligand>
</feature>
<evidence type="ECO:0000256" key="2">
    <source>
        <dbReference type="ARBA" id="ARBA00023270"/>
    </source>
</evidence>
<evidence type="ECO:0000256" key="5">
    <source>
        <dbReference type="PIRSR" id="PIRSR001365-2"/>
    </source>
</evidence>
<dbReference type="PROSITE" id="PS00665">
    <property type="entry name" value="DHDPS_1"/>
    <property type="match status" value="1"/>
</dbReference>
<comment type="caution">
    <text evidence="6">The sequence shown here is derived from an EMBL/GenBank/DDBJ whole genome shotgun (WGS) entry which is preliminary data.</text>
</comment>
<dbReference type="Pfam" id="PF00701">
    <property type="entry name" value="DHDPS"/>
    <property type="match status" value="1"/>
</dbReference>
<evidence type="ECO:0000256" key="3">
    <source>
        <dbReference type="PIRNR" id="PIRNR001365"/>
    </source>
</evidence>
<dbReference type="GO" id="GO:0005829">
    <property type="term" value="C:cytosol"/>
    <property type="evidence" value="ECO:0007669"/>
    <property type="project" value="TreeGrafter"/>
</dbReference>
<dbReference type="InterPro" id="IPR020624">
    <property type="entry name" value="Schiff_base-form_aldolases_CS"/>
</dbReference>
<gene>
    <name evidence="6" type="ORF">DLM86_00115</name>
</gene>
<evidence type="ECO:0000313" key="7">
    <source>
        <dbReference type="Proteomes" id="UP000247476"/>
    </source>
</evidence>
<dbReference type="SMART" id="SM01130">
    <property type="entry name" value="DHDPS"/>
    <property type="match status" value="1"/>
</dbReference>
<keyword evidence="7" id="KW-1185">Reference proteome</keyword>
<dbReference type="PANTHER" id="PTHR42849:SF1">
    <property type="entry name" value="N-ACETYLNEURAMINATE LYASE"/>
    <property type="match status" value="1"/>
</dbReference>